<name>A0A8C6WJW5_9GOBI</name>
<protein>
    <recommendedName>
        <fullName evidence="5">WxxW domain-containing protein</fullName>
    </recommendedName>
</protein>
<dbReference type="PANTHER" id="PTHR15031">
    <property type="entry name" value="CARTILAGE INTERMEDIATE LAYER PROTEIN CLIP"/>
    <property type="match status" value="1"/>
</dbReference>
<evidence type="ECO:0000256" key="4">
    <source>
        <dbReference type="ARBA" id="ARBA00023180"/>
    </source>
</evidence>
<reference evidence="6" key="2">
    <citation type="submission" date="2025-09" db="UniProtKB">
        <authorList>
            <consortium name="Ensembl"/>
        </authorList>
    </citation>
    <scope>IDENTIFICATION</scope>
</reference>
<dbReference type="InterPro" id="IPR025155">
    <property type="entry name" value="WxxW_domain"/>
</dbReference>
<dbReference type="Pfam" id="PF13330">
    <property type="entry name" value="Mucin2_WxxW"/>
    <property type="match status" value="3"/>
</dbReference>
<keyword evidence="2" id="KW-0964">Secreted</keyword>
<organism evidence="6 7">
    <name type="scientific">Neogobius melanostomus</name>
    <name type="common">round goby</name>
    <dbReference type="NCBI Taxonomy" id="47308"/>
    <lineage>
        <taxon>Eukaryota</taxon>
        <taxon>Metazoa</taxon>
        <taxon>Chordata</taxon>
        <taxon>Craniata</taxon>
        <taxon>Vertebrata</taxon>
        <taxon>Euteleostomi</taxon>
        <taxon>Actinopterygii</taxon>
        <taxon>Neopterygii</taxon>
        <taxon>Teleostei</taxon>
        <taxon>Neoteleostei</taxon>
        <taxon>Acanthomorphata</taxon>
        <taxon>Gobiaria</taxon>
        <taxon>Gobiiformes</taxon>
        <taxon>Gobioidei</taxon>
        <taxon>Gobiidae</taxon>
        <taxon>Benthophilinae</taxon>
        <taxon>Neogobiini</taxon>
        <taxon>Neogobius</taxon>
    </lineage>
</organism>
<evidence type="ECO:0000256" key="1">
    <source>
        <dbReference type="ARBA" id="ARBA00004613"/>
    </source>
</evidence>
<evidence type="ECO:0000256" key="2">
    <source>
        <dbReference type="ARBA" id="ARBA00022525"/>
    </source>
</evidence>
<dbReference type="Ensembl" id="ENSNMLT00000014358.1">
    <property type="protein sequence ID" value="ENSNMLP00000012722.1"/>
    <property type="gene ID" value="ENSNMLG00000008627.1"/>
</dbReference>
<keyword evidence="7" id="KW-1185">Reference proteome</keyword>
<keyword evidence="3" id="KW-0732">Signal</keyword>
<keyword evidence="4" id="KW-0325">Glycoprotein</keyword>
<evidence type="ECO:0000256" key="3">
    <source>
        <dbReference type="ARBA" id="ARBA00022729"/>
    </source>
</evidence>
<comment type="subcellular location">
    <subcellularLocation>
        <location evidence="1">Secreted</location>
    </subcellularLocation>
</comment>
<evidence type="ECO:0000259" key="5">
    <source>
        <dbReference type="Pfam" id="PF13330"/>
    </source>
</evidence>
<reference evidence="6" key="1">
    <citation type="submission" date="2025-08" db="UniProtKB">
        <authorList>
            <consortium name="Ensembl"/>
        </authorList>
    </citation>
    <scope>IDENTIFICATION</scope>
</reference>
<proteinExistence type="predicted"/>
<dbReference type="GO" id="GO:0005576">
    <property type="term" value="C:extracellular region"/>
    <property type="evidence" value="ECO:0007669"/>
    <property type="project" value="UniProtKB-SubCell"/>
</dbReference>
<dbReference type="AlphaFoldDB" id="A0A8C6WJW5"/>
<accession>A0A8C6WJW5</accession>
<sequence length="270" mass="30365">MHLLNKVALPIFWKITRKYLLFTGCWTDWFDRDNPSGTGDFEILRKLHKENPGKICNNPLQIQVLTTGGQPVSCTGDIIDTSDTEKGFICKNSDQRKGRCSDYKVRFLCPIDFCAPPPGCWTDWFGRDNPSGKGDFEILRKLHKENPGKICNNPLQIQVLTTGGQPVSSTGDIIDTSDTEKGFICKNSDQKRGRCSDYKVRFLCPIDFCAPPPGCWTDWFDRDNPSLKGDFEILVKLQNENPGKICNNPLQIQVLTTGWLPVSSTGDIID</sequence>
<feature type="domain" description="WxxW" evidence="5">
    <location>
        <begin position="216"/>
        <end position="269"/>
    </location>
</feature>
<dbReference type="InterPro" id="IPR039675">
    <property type="entry name" value="CILP1/CILP2"/>
</dbReference>
<evidence type="ECO:0000313" key="6">
    <source>
        <dbReference type="Ensembl" id="ENSNMLP00000012722.1"/>
    </source>
</evidence>
<feature type="domain" description="WxxW" evidence="5">
    <location>
        <begin position="26"/>
        <end position="109"/>
    </location>
</feature>
<evidence type="ECO:0000313" key="7">
    <source>
        <dbReference type="Proteomes" id="UP000694523"/>
    </source>
</evidence>
<feature type="domain" description="WxxW" evidence="5">
    <location>
        <begin position="121"/>
        <end position="204"/>
    </location>
</feature>
<dbReference type="Proteomes" id="UP000694523">
    <property type="component" value="Unplaced"/>
</dbReference>